<reference evidence="3 4" key="1">
    <citation type="submission" date="2017-06" db="EMBL/GenBank/DDBJ databases">
        <title>the draft geome sequence of Illustriluteabacillus marina B3227.</title>
        <authorList>
            <person name="He R.-H."/>
            <person name="Du Z.-J."/>
        </authorList>
    </citation>
    <scope>NUCLEOTIDE SEQUENCE [LARGE SCALE GENOMIC DNA]</scope>
    <source>
        <strain evidence="3 4">B3227</strain>
    </source>
</reference>
<dbReference type="SMART" id="SM00849">
    <property type="entry name" value="Lactamase_B"/>
    <property type="match status" value="1"/>
</dbReference>
<dbReference type="Gene3D" id="3.60.15.10">
    <property type="entry name" value="Ribonuclease Z/Hydroxyacylglutathione hydrolase-like"/>
    <property type="match status" value="1"/>
</dbReference>
<proteinExistence type="predicted"/>
<protein>
    <recommendedName>
        <fullName evidence="2">Metallo-beta-lactamase domain-containing protein</fullName>
    </recommendedName>
</protein>
<organism evidence="3 4">
    <name type="scientific">Halalkalibacillus sediminis</name>
    <dbReference type="NCBI Taxonomy" id="2018042"/>
    <lineage>
        <taxon>Bacteria</taxon>
        <taxon>Bacillati</taxon>
        <taxon>Bacillota</taxon>
        <taxon>Bacilli</taxon>
        <taxon>Bacillales</taxon>
        <taxon>Bacillaceae</taxon>
        <taxon>Halalkalibacillus</taxon>
    </lineage>
</organism>
<dbReference type="RefSeq" id="WP_101330042.1">
    <property type="nucleotide sequence ID" value="NZ_PJNH01000001.1"/>
</dbReference>
<dbReference type="PANTHER" id="PTHR46018">
    <property type="entry name" value="ZINC PHOSPHODIESTERASE ELAC PROTEIN 1"/>
    <property type="match status" value="1"/>
</dbReference>
<name>A0A2I0QVE6_9BACI</name>
<keyword evidence="4" id="KW-1185">Reference proteome</keyword>
<gene>
    <name evidence="3" type="ORF">CEY16_00635</name>
</gene>
<dbReference type="Pfam" id="PF12706">
    <property type="entry name" value="Lactamase_B_2"/>
    <property type="match status" value="1"/>
</dbReference>
<keyword evidence="1" id="KW-0862">Zinc</keyword>
<dbReference type="InterPro" id="IPR036866">
    <property type="entry name" value="RibonucZ/Hydroxyglut_hydro"/>
</dbReference>
<dbReference type="Proteomes" id="UP000243524">
    <property type="component" value="Unassembled WGS sequence"/>
</dbReference>
<accession>A0A2I0QVE6</accession>
<dbReference type="CDD" id="cd07716">
    <property type="entry name" value="RNaseZ_short-form-like_MBL-fold"/>
    <property type="match status" value="1"/>
</dbReference>
<evidence type="ECO:0000259" key="2">
    <source>
        <dbReference type="SMART" id="SM00849"/>
    </source>
</evidence>
<evidence type="ECO:0000313" key="3">
    <source>
        <dbReference type="EMBL" id="PKR78298.1"/>
    </source>
</evidence>
<comment type="caution">
    <text evidence="3">The sequence shown here is derived from an EMBL/GenBank/DDBJ whole genome shotgun (WGS) entry which is preliminary data.</text>
</comment>
<dbReference type="PANTHER" id="PTHR46018:SF4">
    <property type="entry name" value="METALLO-HYDROLASE YHFI-RELATED"/>
    <property type="match status" value="1"/>
</dbReference>
<dbReference type="AlphaFoldDB" id="A0A2I0QVE6"/>
<evidence type="ECO:0000313" key="4">
    <source>
        <dbReference type="Proteomes" id="UP000243524"/>
    </source>
</evidence>
<feature type="domain" description="Metallo-beta-lactamase" evidence="2">
    <location>
        <begin position="18"/>
        <end position="188"/>
    </location>
</feature>
<sequence>MKITTIGFWGAYPGQDSATSCYLIEQDNFRLVIDLGSGALSKLQKYTDIPSINAVVISHFHNDHIADVGAFQYACFVQQQLGNLSRSVPIYAGKDEAENFASLNHEATEAVPIPKNQAFTVGPFKIETTMTEHPRPCYALKISNQDRTIVYTADTAYFDELVDFSREANLLIAECSFYKGMDGSGPGHMTSEECGTLASSANVGSMWLTHLPHFGDHQQLLQEAKEVYTGLVKLTSEGQTWES</sequence>
<dbReference type="InterPro" id="IPR001279">
    <property type="entry name" value="Metallo-B-lactamas"/>
</dbReference>
<dbReference type="GO" id="GO:0042781">
    <property type="term" value="F:3'-tRNA processing endoribonuclease activity"/>
    <property type="evidence" value="ECO:0007669"/>
    <property type="project" value="TreeGrafter"/>
</dbReference>
<dbReference type="EMBL" id="PJNH01000001">
    <property type="protein sequence ID" value="PKR78298.1"/>
    <property type="molecule type" value="Genomic_DNA"/>
</dbReference>
<evidence type="ECO:0000256" key="1">
    <source>
        <dbReference type="ARBA" id="ARBA00022833"/>
    </source>
</evidence>
<dbReference type="SUPFAM" id="SSF56281">
    <property type="entry name" value="Metallo-hydrolase/oxidoreductase"/>
    <property type="match status" value="1"/>
</dbReference>
<dbReference type="OrthoDB" id="9794898at2"/>